<dbReference type="Gene3D" id="1.10.10.60">
    <property type="entry name" value="Homeodomain-like"/>
    <property type="match status" value="1"/>
</dbReference>
<gene>
    <name evidence="8" type="ORF">PEVE_00023770</name>
</gene>
<dbReference type="InterPro" id="IPR009057">
    <property type="entry name" value="Homeodomain-like_sf"/>
</dbReference>
<dbReference type="InterPro" id="IPR017970">
    <property type="entry name" value="Homeobox_CS"/>
</dbReference>
<sequence>MESDLSSSSFSIDNILKPDKCDSTEEPRSADRALTLAERLADIILEVHYGSSRGKHRRTRTAFTHQQLQILENTFSKTHYPDVVMREQLAAYINIPESRIQVWFKNRRAKYRKQMKDGEELNTAEMENKAMERHYNSQDTPPWSPQHFYGAGSLPFGPGSAVSAPGNFGQYSWPSVPLYTSSPCACMPSYSESTKRAWSACTACYENTDTKKHLN</sequence>
<evidence type="ECO:0000256" key="6">
    <source>
        <dbReference type="RuleBase" id="RU000682"/>
    </source>
</evidence>
<feature type="domain" description="Homeobox" evidence="7">
    <location>
        <begin position="54"/>
        <end position="114"/>
    </location>
</feature>
<dbReference type="Pfam" id="PF00046">
    <property type="entry name" value="Homeodomain"/>
    <property type="match status" value="1"/>
</dbReference>
<dbReference type="PANTHER" id="PTHR46639">
    <property type="entry name" value="DIENCEPHALON/MESENCEPHALON HOMEOBOX PROTEIN 1"/>
    <property type="match status" value="1"/>
</dbReference>
<feature type="DNA-binding region" description="Homeobox" evidence="5">
    <location>
        <begin position="56"/>
        <end position="115"/>
    </location>
</feature>
<evidence type="ECO:0000256" key="4">
    <source>
        <dbReference type="ARBA" id="ARBA00023242"/>
    </source>
</evidence>
<protein>
    <recommendedName>
        <fullName evidence="7">Homeobox domain-containing protein</fullName>
    </recommendedName>
</protein>
<dbReference type="PANTHER" id="PTHR46639:SF2">
    <property type="entry name" value="DIENCEPHALON_MESENCEPHALON HOMEOBOX PROTEIN 1"/>
    <property type="match status" value="1"/>
</dbReference>
<dbReference type="EMBL" id="CALNXI010000316">
    <property type="protein sequence ID" value="CAH3024716.1"/>
    <property type="molecule type" value="Genomic_DNA"/>
</dbReference>
<evidence type="ECO:0000313" key="9">
    <source>
        <dbReference type="Proteomes" id="UP001159427"/>
    </source>
</evidence>
<comment type="similarity">
    <text evidence="1">Belongs to the paired homeobox family.</text>
</comment>
<organism evidence="8 9">
    <name type="scientific">Porites evermanni</name>
    <dbReference type="NCBI Taxonomy" id="104178"/>
    <lineage>
        <taxon>Eukaryota</taxon>
        <taxon>Metazoa</taxon>
        <taxon>Cnidaria</taxon>
        <taxon>Anthozoa</taxon>
        <taxon>Hexacorallia</taxon>
        <taxon>Scleractinia</taxon>
        <taxon>Fungiina</taxon>
        <taxon>Poritidae</taxon>
        <taxon>Porites</taxon>
    </lineage>
</organism>
<evidence type="ECO:0000256" key="3">
    <source>
        <dbReference type="ARBA" id="ARBA00023155"/>
    </source>
</evidence>
<dbReference type="PROSITE" id="PS00027">
    <property type="entry name" value="HOMEOBOX_1"/>
    <property type="match status" value="1"/>
</dbReference>
<dbReference type="CDD" id="cd00086">
    <property type="entry name" value="homeodomain"/>
    <property type="match status" value="1"/>
</dbReference>
<reference evidence="8 9" key="1">
    <citation type="submission" date="2022-05" db="EMBL/GenBank/DDBJ databases">
        <authorList>
            <consortium name="Genoscope - CEA"/>
            <person name="William W."/>
        </authorList>
    </citation>
    <scope>NUCLEOTIDE SEQUENCE [LARGE SCALE GENOMIC DNA]</scope>
</reference>
<dbReference type="InterPro" id="IPR052488">
    <property type="entry name" value="DMBX_homeobox"/>
</dbReference>
<keyword evidence="2 5" id="KW-0238">DNA-binding</keyword>
<comment type="subcellular location">
    <subcellularLocation>
        <location evidence="5 6">Nucleus</location>
    </subcellularLocation>
</comment>
<dbReference type="PROSITE" id="PS50071">
    <property type="entry name" value="HOMEOBOX_2"/>
    <property type="match status" value="1"/>
</dbReference>
<proteinExistence type="inferred from homology"/>
<keyword evidence="4 5" id="KW-0539">Nucleus</keyword>
<evidence type="ECO:0000256" key="1">
    <source>
        <dbReference type="ARBA" id="ARBA00005733"/>
    </source>
</evidence>
<dbReference type="InterPro" id="IPR001356">
    <property type="entry name" value="HD"/>
</dbReference>
<evidence type="ECO:0000313" key="8">
    <source>
        <dbReference type="EMBL" id="CAH3024716.1"/>
    </source>
</evidence>
<evidence type="ECO:0000259" key="7">
    <source>
        <dbReference type="PROSITE" id="PS50071"/>
    </source>
</evidence>
<keyword evidence="9" id="KW-1185">Reference proteome</keyword>
<accession>A0ABN8M590</accession>
<dbReference type="Proteomes" id="UP001159427">
    <property type="component" value="Unassembled WGS sequence"/>
</dbReference>
<evidence type="ECO:0000256" key="2">
    <source>
        <dbReference type="ARBA" id="ARBA00023125"/>
    </source>
</evidence>
<evidence type="ECO:0000256" key="5">
    <source>
        <dbReference type="PROSITE-ProRule" id="PRU00108"/>
    </source>
</evidence>
<dbReference type="SMART" id="SM00389">
    <property type="entry name" value="HOX"/>
    <property type="match status" value="1"/>
</dbReference>
<name>A0ABN8M590_9CNID</name>
<comment type="caution">
    <text evidence="8">The sequence shown here is derived from an EMBL/GenBank/DDBJ whole genome shotgun (WGS) entry which is preliminary data.</text>
</comment>
<keyword evidence="3 5" id="KW-0371">Homeobox</keyword>
<dbReference type="SUPFAM" id="SSF46689">
    <property type="entry name" value="Homeodomain-like"/>
    <property type="match status" value="1"/>
</dbReference>